<dbReference type="PROSITE" id="PS00086">
    <property type="entry name" value="CYTOCHROME_P450"/>
    <property type="match status" value="1"/>
</dbReference>
<sequence>MTEAATVPTESFETSEPGKRPPELRLPRYLQAAAFIGFRRKTMRKARQRLGPVFSIDVPFFGRTVIISDPALVRTVFTASTEDLINVQPNLSRVFGPGSVFALDGKEHRNRRKLLAPPFHGQSIKNYEKVIEEETMRESANWPEGKEFRTLEPMNRITLNVILRTVFGADGAELDELREIIPPWVKLGSRMATLPLPPFNTTRYSPWGRLEIFREKFDRIVFTLIDKAEADPKLDERQDILALLLRSRYDDGTTMSRQDVSDELLTLLGAGHETTASSLGWAFERLRRHPDVLAKLVEEVDAGGSDFRQATILELQRARTVIDFSGRHVKAPKFDVGEWEIPHGYTVLVSIADLHENPEIFPHPERFDPYRFVESKPPTFAWLPFGGGTRRCIGAAFANTEMDVVLRTVLERFRIQTDDAPDEKVHHRGVAYTPKAGGRVVMYRRK</sequence>
<dbReference type="GO" id="GO:0020037">
    <property type="term" value="F:heme binding"/>
    <property type="evidence" value="ECO:0007669"/>
    <property type="project" value="InterPro"/>
</dbReference>
<reference evidence="6" key="3">
    <citation type="submission" date="2020-02" db="EMBL/GenBank/DDBJ databases">
        <authorList>
            <person name="Matsumoto Y."/>
            <person name="Motooka D."/>
            <person name="Nakamura S."/>
        </authorList>
    </citation>
    <scope>NUCLEOTIDE SEQUENCE</scope>
    <source>
        <strain evidence="6">JCM 6377</strain>
    </source>
</reference>
<evidence type="ECO:0000256" key="1">
    <source>
        <dbReference type="ARBA" id="ARBA00001971"/>
    </source>
</evidence>
<evidence type="ECO:0000313" key="9">
    <source>
        <dbReference type="Proteomes" id="UP000465302"/>
    </source>
</evidence>
<dbReference type="PRINTS" id="PR00385">
    <property type="entry name" value="P450"/>
</dbReference>
<evidence type="ECO:0000256" key="4">
    <source>
        <dbReference type="RuleBase" id="RU000461"/>
    </source>
</evidence>
<evidence type="ECO:0000313" key="8">
    <source>
        <dbReference type="Proteomes" id="UP000220914"/>
    </source>
</evidence>
<feature type="binding site" description="axial binding residue" evidence="3">
    <location>
        <position position="392"/>
    </location>
    <ligand>
        <name>heme</name>
        <dbReference type="ChEBI" id="CHEBI:30413"/>
    </ligand>
    <ligandPart>
        <name>Fe</name>
        <dbReference type="ChEBI" id="CHEBI:18248"/>
    </ligandPart>
</feature>
<dbReference type="GO" id="GO:0016705">
    <property type="term" value="F:oxidoreductase activity, acting on paired donors, with incorporation or reduction of molecular oxygen"/>
    <property type="evidence" value="ECO:0007669"/>
    <property type="project" value="InterPro"/>
</dbReference>
<dbReference type="AlphaFoldDB" id="A0A2A7MQZ3"/>
<dbReference type="InterPro" id="IPR050121">
    <property type="entry name" value="Cytochrome_P450_monoxygenase"/>
</dbReference>
<dbReference type="PRINTS" id="PR00463">
    <property type="entry name" value="EP450I"/>
</dbReference>
<dbReference type="InterPro" id="IPR001128">
    <property type="entry name" value="Cyt_P450"/>
</dbReference>
<dbReference type="OrthoDB" id="7376058at2"/>
<name>A0A2A7MQZ3_MYCAG</name>
<evidence type="ECO:0000313" key="6">
    <source>
        <dbReference type="EMBL" id="GFG53702.1"/>
    </source>
</evidence>
<comment type="cofactor">
    <cofactor evidence="1 3">
        <name>heme</name>
        <dbReference type="ChEBI" id="CHEBI:30413"/>
    </cofactor>
</comment>
<dbReference type="PANTHER" id="PTHR24305">
    <property type="entry name" value="CYTOCHROME P450"/>
    <property type="match status" value="1"/>
</dbReference>
<dbReference type="InterPro" id="IPR017972">
    <property type="entry name" value="Cyt_P450_CS"/>
</dbReference>
<dbReference type="CDD" id="cd11053">
    <property type="entry name" value="CYP110-like"/>
    <property type="match status" value="1"/>
</dbReference>
<comment type="similarity">
    <text evidence="2 4">Belongs to the cytochrome P450 family.</text>
</comment>
<proteinExistence type="inferred from homology"/>
<dbReference type="EMBL" id="PDCP01000075">
    <property type="protein sequence ID" value="PEG34145.1"/>
    <property type="molecule type" value="Genomic_DNA"/>
</dbReference>
<accession>A0A2A7MQZ3</accession>
<dbReference type="PANTHER" id="PTHR24305:SF166">
    <property type="entry name" value="CYTOCHROME P450 12A4, MITOCHONDRIAL-RELATED"/>
    <property type="match status" value="1"/>
</dbReference>
<evidence type="ECO:0000256" key="3">
    <source>
        <dbReference type="PIRSR" id="PIRSR602401-1"/>
    </source>
</evidence>
<feature type="region of interest" description="Disordered" evidence="5">
    <location>
        <begin position="1"/>
        <end position="22"/>
    </location>
</feature>
<keyword evidence="3 4" id="KW-0408">Iron</keyword>
<dbReference type="RefSeq" id="WP_097943307.1">
    <property type="nucleotide sequence ID" value="NZ_BLKS01000001.1"/>
</dbReference>
<reference evidence="7 8" key="1">
    <citation type="submission" date="2017-10" db="EMBL/GenBank/DDBJ databases">
        <title>The new phylogeny of genus Mycobacterium.</title>
        <authorList>
            <person name="Tortoli E."/>
            <person name="Trovato A."/>
            <person name="Cirillo D.M."/>
        </authorList>
    </citation>
    <scope>NUCLEOTIDE SEQUENCE [LARGE SCALE GENOMIC DNA]</scope>
    <source>
        <strain evidence="7 8">CCUG37673</strain>
    </source>
</reference>
<dbReference type="Gene3D" id="1.10.630.10">
    <property type="entry name" value="Cytochrome P450"/>
    <property type="match status" value="1"/>
</dbReference>
<evidence type="ECO:0000313" key="7">
    <source>
        <dbReference type="EMBL" id="PEG34145.1"/>
    </source>
</evidence>
<keyword evidence="4" id="KW-0560">Oxidoreductase</keyword>
<dbReference type="SUPFAM" id="SSF48264">
    <property type="entry name" value="Cytochrome P450"/>
    <property type="match status" value="1"/>
</dbReference>
<dbReference type="InterPro" id="IPR002401">
    <property type="entry name" value="Cyt_P450_E_grp-I"/>
</dbReference>
<dbReference type="Pfam" id="PF00067">
    <property type="entry name" value="p450"/>
    <property type="match status" value="1"/>
</dbReference>
<dbReference type="EMBL" id="BLKS01000001">
    <property type="protein sequence ID" value="GFG53702.1"/>
    <property type="molecule type" value="Genomic_DNA"/>
</dbReference>
<dbReference type="GO" id="GO:0005506">
    <property type="term" value="F:iron ion binding"/>
    <property type="evidence" value="ECO:0007669"/>
    <property type="project" value="InterPro"/>
</dbReference>
<evidence type="ECO:0000256" key="2">
    <source>
        <dbReference type="ARBA" id="ARBA00010617"/>
    </source>
</evidence>
<organism evidence="7 8">
    <name type="scientific">Mycolicibacterium agri</name>
    <name type="common">Mycobacterium agri</name>
    <dbReference type="NCBI Taxonomy" id="36811"/>
    <lineage>
        <taxon>Bacteria</taxon>
        <taxon>Bacillati</taxon>
        <taxon>Actinomycetota</taxon>
        <taxon>Actinomycetes</taxon>
        <taxon>Mycobacteriales</taxon>
        <taxon>Mycobacteriaceae</taxon>
        <taxon>Mycolicibacterium</taxon>
    </lineage>
</organism>
<keyword evidence="3 4" id="KW-0349">Heme</keyword>
<dbReference type="Proteomes" id="UP000465302">
    <property type="component" value="Unassembled WGS sequence"/>
</dbReference>
<reference evidence="6 9" key="2">
    <citation type="journal article" date="2019" name="Emerg. Microbes Infect.">
        <title>Comprehensive subspecies identification of 175 nontuberculous mycobacteria species based on 7547 genomic profiles.</title>
        <authorList>
            <person name="Matsumoto Y."/>
            <person name="Kinjo T."/>
            <person name="Motooka D."/>
            <person name="Nabeya D."/>
            <person name="Jung N."/>
            <person name="Uechi K."/>
            <person name="Horii T."/>
            <person name="Iida T."/>
            <person name="Fujita J."/>
            <person name="Nakamura S."/>
        </authorList>
    </citation>
    <scope>NUCLEOTIDE SEQUENCE [LARGE SCALE GENOMIC DNA]</scope>
    <source>
        <strain evidence="6 9">JCM 6377</strain>
    </source>
</reference>
<protein>
    <submittedName>
        <fullName evidence="7">Cytochrome P450</fullName>
    </submittedName>
</protein>
<keyword evidence="8" id="KW-1185">Reference proteome</keyword>
<evidence type="ECO:0000256" key="5">
    <source>
        <dbReference type="SAM" id="MobiDB-lite"/>
    </source>
</evidence>
<dbReference type="Proteomes" id="UP000220914">
    <property type="component" value="Unassembled WGS sequence"/>
</dbReference>
<keyword evidence="3 4" id="KW-0479">Metal-binding</keyword>
<keyword evidence="4" id="KW-0503">Monooxygenase</keyword>
<comment type="caution">
    <text evidence="7">The sequence shown here is derived from an EMBL/GenBank/DDBJ whole genome shotgun (WGS) entry which is preliminary data.</text>
</comment>
<dbReference type="InterPro" id="IPR036396">
    <property type="entry name" value="Cyt_P450_sf"/>
</dbReference>
<gene>
    <name evidence="7" type="ORF">CQY20_26965</name>
    <name evidence="6" type="ORF">MAGR_51430</name>
</gene>
<dbReference type="GO" id="GO:0004497">
    <property type="term" value="F:monooxygenase activity"/>
    <property type="evidence" value="ECO:0007669"/>
    <property type="project" value="UniProtKB-KW"/>
</dbReference>